<protein>
    <submittedName>
        <fullName evidence="2">Uncharacterized protein</fullName>
    </submittedName>
</protein>
<dbReference type="Proteomes" id="UP001062901">
    <property type="component" value="Unassembled WGS sequence"/>
</dbReference>
<name>A0ABQ0NYI8_9PROT</name>
<keyword evidence="3" id="KW-1185">Reference proteome</keyword>
<reference evidence="2" key="1">
    <citation type="submission" date="2013-04" db="EMBL/GenBank/DDBJ databases">
        <title>The genome sequencing project of 58 acetic acid bacteria.</title>
        <authorList>
            <person name="Okamoto-Kainuma A."/>
            <person name="Ishikawa M."/>
            <person name="Umino S."/>
            <person name="Koizumi Y."/>
            <person name="Shiwa Y."/>
            <person name="Yoshikawa H."/>
            <person name="Matsutani M."/>
            <person name="Matsushita K."/>
        </authorList>
    </citation>
    <scope>NUCLEOTIDE SEQUENCE</scope>
    <source>
        <strain evidence="2">DSM 15669</strain>
    </source>
</reference>
<dbReference type="EMBL" id="BAQD01000014">
    <property type="protein sequence ID" value="GBQ06649.1"/>
    <property type="molecule type" value="Genomic_DNA"/>
</dbReference>
<proteinExistence type="predicted"/>
<sequence>MSVEILPALRALVDGWVVKKSTSTPPQRLTSEELDMLARASIETLTQRALGTADGEWGSLEEVTRGWVVQRQRGDTPGPLGEEEYRQFVKFVLEGLSRARPTFSQGEEGDQGAEQAQAADDDLADYTPETDDVLPDGRRVADVLREDPFYFAREHLALSL</sequence>
<gene>
    <name evidence="2" type="ORF">AA15669_1030</name>
</gene>
<organism evidence="2 3">
    <name type="scientific">Saccharibacter floricola DSM 15669</name>
    <dbReference type="NCBI Taxonomy" id="1123227"/>
    <lineage>
        <taxon>Bacteria</taxon>
        <taxon>Pseudomonadati</taxon>
        <taxon>Pseudomonadota</taxon>
        <taxon>Alphaproteobacteria</taxon>
        <taxon>Acetobacterales</taxon>
        <taxon>Acetobacteraceae</taxon>
        <taxon>Saccharibacter</taxon>
    </lineage>
</organism>
<evidence type="ECO:0000256" key="1">
    <source>
        <dbReference type="SAM" id="MobiDB-lite"/>
    </source>
</evidence>
<feature type="compositionally biased region" description="Acidic residues" evidence="1">
    <location>
        <begin position="119"/>
        <end position="134"/>
    </location>
</feature>
<comment type="caution">
    <text evidence="2">The sequence shown here is derived from an EMBL/GenBank/DDBJ whole genome shotgun (WGS) entry which is preliminary data.</text>
</comment>
<evidence type="ECO:0000313" key="2">
    <source>
        <dbReference type="EMBL" id="GBQ06649.1"/>
    </source>
</evidence>
<evidence type="ECO:0000313" key="3">
    <source>
        <dbReference type="Proteomes" id="UP001062901"/>
    </source>
</evidence>
<accession>A0ABQ0NYI8</accession>
<feature type="region of interest" description="Disordered" evidence="1">
    <location>
        <begin position="100"/>
        <end position="134"/>
    </location>
</feature>
<dbReference type="RefSeq" id="WP_018980722.1">
    <property type="nucleotide sequence ID" value="NZ_BAQD01000014.1"/>
</dbReference>